<dbReference type="RefSeq" id="WP_285995319.1">
    <property type="nucleotide sequence ID" value="NZ_CP127295.1"/>
</dbReference>
<dbReference type="AlphaFoldDB" id="A0A9Y2JK26"/>
<dbReference type="KEGG" id="amog:QRX60_32885"/>
<dbReference type="InterPro" id="IPR028994">
    <property type="entry name" value="Integrin_alpha_N"/>
</dbReference>
<evidence type="ECO:0008006" key="4">
    <source>
        <dbReference type="Google" id="ProtNLM"/>
    </source>
</evidence>
<evidence type="ECO:0000256" key="1">
    <source>
        <dbReference type="SAM" id="MobiDB-lite"/>
    </source>
</evidence>
<organism evidence="2 3">
    <name type="scientific">Amycolatopsis mongoliensis</name>
    <dbReference type="NCBI Taxonomy" id="715475"/>
    <lineage>
        <taxon>Bacteria</taxon>
        <taxon>Bacillati</taxon>
        <taxon>Actinomycetota</taxon>
        <taxon>Actinomycetes</taxon>
        <taxon>Pseudonocardiales</taxon>
        <taxon>Pseudonocardiaceae</taxon>
        <taxon>Amycolatopsis</taxon>
    </lineage>
</organism>
<reference evidence="2 3" key="1">
    <citation type="submission" date="2023-06" db="EMBL/GenBank/DDBJ databases">
        <authorList>
            <person name="Oyuntsetseg B."/>
            <person name="Kim S.B."/>
        </authorList>
    </citation>
    <scope>NUCLEOTIDE SEQUENCE [LARGE SCALE GENOMIC DNA]</scope>
    <source>
        <strain evidence="2 3">4-36</strain>
    </source>
</reference>
<proteinExistence type="predicted"/>
<evidence type="ECO:0000313" key="3">
    <source>
        <dbReference type="Proteomes" id="UP001239397"/>
    </source>
</evidence>
<dbReference type="SUPFAM" id="SSF69318">
    <property type="entry name" value="Integrin alpha N-terminal domain"/>
    <property type="match status" value="1"/>
</dbReference>
<accession>A0A9Y2JK26</accession>
<gene>
    <name evidence="2" type="ORF">QRX60_32885</name>
</gene>
<feature type="region of interest" description="Disordered" evidence="1">
    <location>
        <begin position="198"/>
        <end position="230"/>
    </location>
</feature>
<evidence type="ECO:0000313" key="2">
    <source>
        <dbReference type="EMBL" id="WIX98836.1"/>
    </source>
</evidence>
<keyword evidence="3" id="KW-1185">Reference proteome</keyword>
<name>A0A9Y2JK26_9PSEU</name>
<protein>
    <recommendedName>
        <fullName evidence="4">VCBS repeat-containing protein</fullName>
    </recommendedName>
</protein>
<dbReference type="EMBL" id="CP127295">
    <property type="protein sequence ID" value="WIX98836.1"/>
    <property type="molecule type" value="Genomic_DNA"/>
</dbReference>
<sequence length="230" mass="23834">MAVFLHGSPFGERSPNLSADSRFGIQAPRVADLDGDGRAELHVARSIGANTTFFSVLHYDGGNLGQVVGADGGPFSVAEGGGVAAHLGYRCTPLDGGRAFVTVAAESDDVGRSVDQLTYSGTRTVYTLRDGAVSVRDTVPFSGRPATDPLLDADSAGCVRPSGQCPLPFRRPGKAFRPGRGGPLAAVRDVVARVSSPAWPVSAPGASGRRRRRPRARSSGTWPGCCGRGS</sequence>
<dbReference type="Proteomes" id="UP001239397">
    <property type="component" value="Chromosome"/>
</dbReference>
<feature type="compositionally biased region" description="Low complexity" evidence="1">
    <location>
        <begin position="198"/>
        <end position="207"/>
    </location>
</feature>